<keyword evidence="1" id="KW-1133">Transmembrane helix</keyword>
<feature type="transmembrane region" description="Helical" evidence="1">
    <location>
        <begin position="359"/>
        <end position="377"/>
    </location>
</feature>
<protein>
    <submittedName>
        <fullName evidence="2">Uncharacterized protein</fullName>
    </submittedName>
</protein>
<feature type="transmembrane region" description="Helical" evidence="1">
    <location>
        <begin position="296"/>
        <end position="317"/>
    </location>
</feature>
<feature type="transmembrane region" description="Helical" evidence="1">
    <location>
        <begin position="389"/>
        <end position="406"/>
    </location>
</feature>
<dbReference type="EMBL" id="HBEO01007030">
    <property type="protein sequence ID" value="CAD8473843.1"/>
    <property type="molecule type" value="Transcribed_RNA"/>
</dbReference>
<dbReference type="AlphaFoldDB" id="A0A7S0HFA5"/>
<accession>A0A7S0HFA5</accession>
<evidence type="ECO:0000256" key="1">
    <source>
        <dbReference type="SAM" id="Phobius"/>
    </source>
</evidence>
<sequence length="654" mass="74452">MMCQERDKSEYRSMVERQQHCWHCEQLVHTESSASSAPSSTDFDFAENVDCDCRDSWIFQRSCSIKRGDLISGMELKRATETASYSSLFYSSQPMTAALTRTPFRIFFAFISSIMTYYFQSDFVFIQHDGARLGSKFKFTALELRNRMCPASSNVLSIGLLLNDRIVPLPQHSLRSHGPSIEISLPSGATWNGWYFNTSMEDLSFDPVRFSFEAFDSQSQTWTTVGSSTYLSIASTNTFFHGRYATTRNRGELEIQSRRPRFPQKMQLVTNLMVAVFTGLTGLSGSVGLERCGRTLLSFVVMWCALSDAAIAIWLLMCNSTSEVCEKGSWTHLFAMSSALQYSLAFLFLGVLKKEHVQLFFVTIGSFTFGSALVLLHYPNDGPYSSTSWFFLISIPCLSIALWVLINRRIIVARAKQLVEKDKDRYSELWTQITESQQEALIDLERLVRDFQPICTKDAVQYQPPSHVCSLMPESCLDRLYAGSIAVDPLLREKTLLWASKAGGLLPCVVCSECPKYLRLMSTDGSEVTCVRWASLKRRERAIEKIVRIYSSDVSKIMDIVRQSIIFDSVLDLSTCLRVIFEDEDVEIVRVKNRLDRRYDASATAGYRDVLLNLRFLSAKWYVCELQLILRDFAELKTDSGHSRYVSWRNALCA</sequence>
<evidence type="ECO:0000313" key="2">
    <source>
        <dbReference type="EMBL" id="CAD8473843.1"/>
    </source>
</evidence>
<name>A0A7S0HFA5_9CRYP</name>
<feature type="transmembrane region" description="Helical" evidence="1">
    <location>
        <begin position="268"/>
        <end position="289"/>
    </location>
</feature>
<feature type="transmembrane region" description="Helical" evidence="1">
    <location>
        <begin position="329"/>
        <end position="352"/>
    </location>
</feature>
<reference evidence="2" key="1">
    <citation type="submission" date="2021-01" db="EMBL/GenBank/DDBJ databases">
        <authorList>
            <person name="Corre E."/>
            <person name="Pelletier E."/>
            <person name="Niang G."/>
            <person name="Scheremetjew M."/>
            <person name="Finn R."/>
            <person name="Kale V."/>
            <person name="Holt S."/>
            <person name="Cochrane G."/>
            <person name="Meng A."/>
            <person name="Brown T."/>
            <person name="Cohen L."/>
        </authorList>
    </citation>
    <scope>NUCLEOTIDE SEQUENCE</scope>
    <source>
        <strain evidence="2">CCMP325</strain>
    </source>
</reference>
<organism evidence="2">
    <name type="scientific">Hanusia phi</name>
    <dbReference type="NCBI Taxonomy" id="3032"/>
    <lineage>
        <taxon>Eukaryota</taxon>
        <taxon>Cryptophyceae</taxon>
        <taxon>Pyrenomonadales</taxon>
        <taxon>Geminigeraceae</taxon>
        <taxon>Hanusia</taxon>
    </lineage>
</organism>
<gene>
    <name evidence="2" type="ORF">HPHI1048_LOCUS4945</name>
</gene>
<keyword evidence="1" id="KW-0812">Transmembrane</keyword>
<keyword evidence="1" id="KW-0472">Membrane</keyword>
<proteinExistence type="predicted"/>